<dbReference type="Pfam" id="PF00239">
    <property type="entry name" value="Resolvase"/>
    <property type="match status" value="1"/>
</dbReference>
<dbReference type="PROSITE" id="PS00397">
    <property type="entry name" value="RECOMBINASES_1"/>
    <property type="match status" value="1"/>
</dbReference>
<dbReference type="CDD" id="cd03768">
    <property type="entry name" value="SR_ResInv"/>
    <property type="match status" value="1"/>
</dbReference>
<dbReference type="PANTHER" id="PTHR30461:SF2">
    <property type="entry name" value="SERINE RECOMBINASE PINE-RELATED"/>
    <property type="match status" value="1"/>
</dbReference>
<proteinExistence type="predicted"/>
<evidence type="ECO:0000259" key="5">
    <source>
        <dbReference type="PROSITE" id="PS51736"/>
    </source>
</evidence>
<evidence type="ECO:0000256" key="2">
    <source>
        <dbReference type="ARBA" id="ARBA00023125"/>
    </source>
</evidence>
<accession>A0ABQ6X4C9</accession>
<dbReference type="InterPro" id="IPR036162">
    <property type="entry name" value="Resolvase-like_N_sf"/>
</dbReference>
<comment type="caution">
    <text evidence="6">The sequence shown here is derived from an EMBL/GenBank/DDBJ whole genome shotgun (WGS) entry which is preliminary data.</text>
</comment>
<dbReference type="PROSITE" id="PS00398">
    <property type="entry name" value="RECOMBINASES_2"/>
    <property type="match status" value="1"/>
</dbReference>
<dbReference type="Proteomes" id="UP000466130">
    <property type="component" value="Unassembled WGS sequence"/>
</dbReference>
<dbReference type="SMART" id="SM00857">
    <property type="entry name" value="Resolvase"/>
    <property type="match status" value="1"/>
</dbReference>
<keyword evidence="1" id="KW-0229">DNA integration</keyword>
<organism evidence="6 7">
    <name type="scientific">Vreelandella piezotolerans</name>
    <dbReference type="NCBI Taxonomy" id="2609667"/>
    <lineage>
        <taxon>Bacteria</taxon>
        <taxon>Pseudomonadati</taxon>
        <taxon>Pseudomonadota</taxon>
        <taxon>Gammaproteobacteria</taxon>
        <taxon>Oceanospirillales</taxon>
        <taxon>Halomonadaceae</taxon>
        <taxon>Vreelandella</taxon>
    </lineage>
</organism>
<gene>
    <name evidence="6" type="ORF">F1978_17365</name>
</gene>
<reference evidence="6 7" key="1">
    <citation type="submission" date="2019-09" db="EMBL/GenBank/DDBJ databases">
        <title>The Halomonas whole genome shotgun (WGS).</title>
        <authorList>
            <person name="Xie Z."/>
        </authorList>
    </citation>
    <scope>NUCLEOTIDE SEQUENCE [LARGE SCALE GENOMIC DNA]</scope>
    <source>
        <strain evidence="6 7">NBT06E8</strain>
    </source>
</reference>
<feature type="active site" description="O-(5'-phospho-DNA)-serine intermediate" evidence="4">
    <location>
        <position position="9"/>
    </location>
</feature>
<evidence type="ECO:0000313" key="7">
    <source>
        <dbReference type="Proteomes" id="UP000466130"/>
    </source>
</evidence>
<keyword evidence="3" id="KW-0233">DNA recombination</keyword>
<name>A0ABQ6X4C9_9GAMM</name>
<sequence>MIIGYARVSTQDQNPQLQRDALEEAGCEQVFEERVTGTKRERPELQACLRTLRDGDTLVVWKLDRLARSLKDLVELIHELNERGVGFRSLTEAIDTTNAGGKLVFHIFGALAEFEHSLIRERTLAGLASARARGRKGGRRPVMSAADVRKAAAMLADPEITKTEVAKHFGVSRVTLNASLEREGLAKTVNHPKLEQLLAECDPDAPELEELRSWQEAPAVGREV</sequence>
<dbReference type="PANTHER" id="PTHR30461">
    <property type="entry name" value="DNA-INVERTASE FROM LAMBDOID PROPHAGE"/>
    <property type="match status" value="1"/>
</dbReference>
<dbReference type="EMBL" id="VWRT01000029">
    <property type="protein sequence ID" value="KAE8436891.1"/>
    <property type="molecule type" value="Genomic_DNA"/>
</dbReference>
<dbReference type="RefSeq" id="WP_153844111.1">
    <property type="nucleotide sequence ID" value="NZ_ML762946.1"/>
</dbReference>
<keyword evidence="7" id="KW-1185">Reference proteome</keyword>
<evidence type="ECO:0000256" key="1">
    <source>
        <dbReference type="ARBA" id="ARBA00022908"/>
    </source>
</evidence>
<protein>
    <submittedName>
        <fullName evidence="6">Recombinase family protein</fullName>
    </submittedName>
</protein>
<dbReference type="InterPro" id="IPR050639">
    <property type="entry name" value="SSR_resolvase"/>
</dbReference>
<evidence type="ECO:0000256" key="4">
    <source>
        <dbReference type="PROSITE-ProRule" id="PRU10137"/>
    </source>
</evidence>
<dbReference type="PROSITE" id="PS51736">
    <property type="entry name" value="RECOMBINASES_3"/>
    <property type="match status" value="1"/>
</dbReference>
<evidence type="ECO:0000313" key="6">
    <source>
        <dbReference type="EMBL" id="KAE8436891.1"/>
    </source>
</evidence>
<dbReference type="SUPFAM" id="SSF53041">
    <property type="entry name" value="Resolvase-like"/>
    <property type="match status" value="1"/>
</dbReference>
<dbReference type="Gene3D" id="1.10.10.60">
    <property type="entry name" value="Homeodomain-like"/>
    <property type="match status" value="1"/>
</dbReference>
<dbReference type="Gene3D" id="3.40.50.1390">
    <property type="entry name" value="Resolvase, N-terminal catalytic domain"/>
    <property type="match status" value="1"/>
</dbReference>
<keyword evidence="2" id="KW-0238">DNA-binding</keyword>
<evidence type="ECO:0000256" key="3">
    <source>
        <dbReference type="ARBA" id="ARBA00023172"/>
    </source>
</evidence>
<feature type="domain" description="Resolvase/invertase-type recombinase catalytic" evidence="5">
    <location>
        <begin position="1"/>
        <end position="134"/>
    </location>
</feature>
<dbReference type="InterPro" id="IPR006118">
    <property type="entry name" value="Recombinase_CS"/>
</dbReference>
<dbReference type="InterPro" id="IPR006119">
    <property type="entry name" value="Resolv_N"/>
</dbReference>